<evidence type="ECO:0000256" key="2">
    <source>
        <dbReference type="ARBA" id="ARBA00023277"/>
    </source>
</evidence>
<dbReference type="GO" id="GO:0005576">
    <property type="term" value="C:extracellular region"/>
    <property type="evidence" value="ECO:0007669"/>
    <property type="project" value="TreeGrafter"/>
</dbReference>
<feature type="domain" description="Glycoside hydrolase family 5" evidence="5">
    <location>
        <begin position="47"/>
        <end position="337"/>
    </location>
</feature>
<dbReference type="PANTHER" id="PTHR31297:SF41">
    <property type="entry name" value="ENDOGLUCANASE, PUTATIVE (AFU_ORTHOLOGUE AFUA_5G01830)-RELATED"/>
    <property type="match status" value="1"/>
</dbReference>
<dbReference type="EMBL" id="OY288114">
    <property type="protein sequence ID" value="CAJ0866809.1"/>
    <property type="molecule type" value="Genomic_DNA"/>
</dbReference>
<evidence type="ECO:0000256" key="4">
    <source>
        <dbReference type="ARBA" id="ARBA00023326"/>
    </source>
</evidence>
<dbReference type="GO" id="GO:0009251">
    <property type="term" value="P:glucan catabolic process"/>
    <property type="evidence" value="ECO:0007669"/>
    <property type="project" value="TreeGrafter"/>
</dbReference>
<name>A0AA48LZ84_9ZZZZ</name>
<keyword evidence="4" id="KW-0624">Polysaccharide degradation</keyword>
<evidence type="ECO:0000256" key="3">
    <source>
        <dbReference type="ARBA" id="ARBA00023295"/>
    </source>
</evidence>
<evidence type="ECO:0000256" key="1">
    <source>
        <dbReference type="ARBA" id="ARBA00022801"/>
    </source>
</evidence>
<dbReference type="EC" id="3.2.1.4" evidence="6"/>
<dbReference type="Gene3D" id="3.20.20.80">
    <property type="entry name" value="Glycosidases"/>
    <property type="match status" value="1"/>
</dbReference>
<reference evidence="6" key="1">
    <citation type="submission" date="2023-07" db="EMBL/GenBank/DDBJ databases">
        <authorList>
            <person name="Pelsma A.J. K."/>
        </authorList>
    </citation>
    <scope>NUCLEOTIDE SEQUENCE</scope>
</reference>
<dbReference type="GO" id="GO:0009986">
    <property type="term" value="C:cell surface"/>
    <property type="evidence" value="ECO:0007669"/>
    <property type="project" value="TreeGrafter"/>
</dbReference>
<dbReference type="InterPro" id="IPR050386">
    <property type="entry name" value="Glycosyl_hydrolase_5"/>
</dbReference>
<dbReference type="GO" id="GO:0008422">
    <property type="term" value="F:beta-glucosidase activity"/>
    <property type="evidence" value="ECO:0007669"/>
    <property type="project" value="TreeGrafter"/>
</dbReference>
<dbReference type="SUPFAM" id="SSF51445">
    <property type="entry name" value="(Trans)glycosidases"/>
    <property type="match status" value="1"/>
</dbReference>
<evidence type="ECO:0000259" key="5">
    <source>
        <dbReference type="Pfam" id="PF00150"/>
    </source>
</evidence>
<proteinExistence type="predicted"/>
<gene>
    <name evidence="6" type="primary">E3.2.1.4</name>
    <name evidence="6" type="ORF">AMST5_01894</name>
</gene>
<sequence length="361" mass="39597">MVTVPAGLVGVCARPARAAMAAPLPERLRRGFNLPDQAPLRAERVPRRETLQALRKLGMSHVRLPVVGEFLLPAFSGPATISATLDDVNRVVDMLLSLGYAVTVDMHPGSDLGALIARDPAHAQRALADGWRQLAKQLLRWPSEFVFAELLNEPPMPDALWRSMARALIEEARGVAASHYLIVGPAPYQRPDALLAWEPFADSRIVYACHYYSPMVFTHQGADWEKGSPWAKAAGVPFPTHRDDPELIKLARQARSSGNDALAQELGQMAQQNCNAESIDAEFEALAAWSARTGAPVIINEFGVLKRNVKREHRLAWLSATRRAAESHGFGWAHWDYASDFGLLDRSGALDEGAIRALLSP</sequence>
<accession>A0AA48LZ84</accession>
<dbReference type="PANTHER" id="PTHR31297">
    <property type="entry name" value="GLUCAN ENDO-1,6-BETA-GLUCOSIDASE B"/>
    <property type="match status" value="1"/>
</dbReference>
<dbReference type="AlphaFoldDB" id="A0AA48LZ84"/>
<dbReference type="InterPro" id="IPR017853">
    <property type="entry name" value="GH"/>
</dbReference>
<keyword evidence="3 6" id="KW-0326">Glycosidase</keyword>
<dbReference type="InterPro" id="IPR001547">
    <property type="entry name" value="Glyco_hydro_5"/>
</dbReference>
<dbReference type="GO" id="GO:0008810">
    <property type="term" value="F:cellulase activity"/>
    <property type="evidence" value="ECO:0007669"/>
    <property type="project" value="UniProtKB-EC"/>
</dbReference>
<organism evidence="6">
    <name type="scientific">freshwater sediment metagenome</name>
    <dbReference type="NCBI Taxonomy" id="556182"/>
    <lineage>
        <taxon>unclassified sequences</taxon>
        <taxon>metagenomes</taxon>
        <taxon>ecological metagenomes</taxon>
    </lineage>
</organism>
<evidence type="ECO:0000313" key="6">
    <source>
        <dbReference type="EMBL" id="CAJ0866809.1"/>
    </source>
</evidence>
<dbReference type="Pfam" id="PF00150">
    <property type="entry name" value="Cellulase"/>
    <property type="match status" value="1"/>
</dbReference>
<protein>
    <submittedName>
        <fullName evidence="6">Endoglucanase</fullName>
        <ecNumber evidence="6">3.2.1.4</ecNumber>
    </submittedName>
</protein>
<keyword evidence="1 6" id="KW-0378">Hydrolase</keyword>
<keyword evidence="2" id="KW-0119">Carbohydrate metabolism</keyword>